<feature type="transmembrane region" description="Helical" evidence="5">
    <location>
        <begin position="218"/>
        <end position="240"/>
    </location>
</feature>
<keyword evidence="8" id="KW-1185">Reference proteome</keyword>
<sequence>MLRLEARRVLRDPITLLFTVALPGFMFLVFGSSQDYAGDAVGNGNVAMAIMIAMAGYGAVTATVGLGASAAVERSHGWGRQLGMTPQRDIGYAAVKASLAVLVALLPALVVFALGLLTGAEGAVRAWALSFVVVAAGAVVFALYGLCFGLRFPSEGAATAASLSVVLLSFLGNIFFPLSGALLTIAKFTPLYGYVALARYPLTEGWVITGGDLVHESLWVPLTNVVAWTAVLAVAATLLVRRSRARQ</sequence>
<feature type="transmembrane region" description="Helical" evidence="5">
    <location>
        <begin position="126"/>
        <end position="148"/>
    </location>
</feature>
<dbReference type="Proteomes" id="UP000656804">
    <property type="component" value="Unassembled WGS sequence"/>
</dbReference>
<evidence type="ECO:0000256" key="5">
    <source>
        <dbReference type="SAM" id="Phobius"/>
    </source>
</evidence>
<feature type="transmembrane region" description="Helical" evidence="5">
    <location>
        <begin position="12"/>
        <end position="30"/>
    </location>
</feature>
<organism evidence="7 8">
    <name type="scientific">Nocardioides acrostichi</name>
    <dbReference type="NCBI Taxonomy" id="2784339"/>
    <lineage>
        <taxon>Bacteria</taxon>
        <taxon>Bacillati</taxon>
        <taxon>Actinomycetota</taxon>
        <taxon>Actinomycetes</taxon>
        <taxon>Propionibacteriales</taxon>
        <taxon>Nocardioidaceae</taxon>
        <taxon>Nocardioides</taxon>
    </lineage>
</organism>
<gene>
    <name evidence="7" type="ORF">ISG29_09560</name>
</gene>
<evidence type="ECO:0000313" key="7">
    <source>
        <dbReference type="EMBL" id="MBF4161938.1"/>
    </source>
</evidence>
<dbReference type="Pfam" id="PF01061">
    <property type="entry name" value="ABC2_membrane"/>
    <property type="match status" value="1"/>
</dbReference>
<protein>
    <submittedName>
        <fullName evidence="7">ABC transporter permease</fullName>
    </submittedName>
</protein>
<feature type="transmembrane region" description="Helical" evidence="5">
    <location>
        <begin position="93"/>
        <end position="114"/>
    </location>
</feature>
<feature type="transmembrane region" description="Helical" evidence="5">
    <location>
        <begin position="50"/>
        <end position="72"/>
    </location>
</feature>
<evidence type="ECO:0000256" key="1">
    <source>
        <dbReference type="ARBA" id="ARBA00004141"/>
    </source>
</evidence>
<evidence type="ECO:0000256" key="3">
    <source>
        <dbReference type="ARBA" id="ARBA00022989"/>
    </source>
</evidence>
<feature type="transmembrane region" description="Helical" evidence="5">
    <location>
        <begin position="160"/>
        <end position="185"/>
    </location>
</feature>
<comment type="caution">
    <text evidence="7">The sequence shown here is derived from an EMBL/GenBank/DDBJ whole genome shotgun (WGS) entry which is preliminary data.</text>
</comment>
<keyword evidence="4 5" id="KW-0472">Membrane</keyword>
<evidence type="ECO:0000256" key="4">
    <source>
        <dbReference type="ARBA" id="ARBA00023136"/>
    </source>
</evidence>
<dbReference type="GO" id="GO:0140359">
    <property type="term" value="F:ABC-type transporter activity"/>
    <property type="evidence" value="ECO:0007669"/>
    <property type="project" value="InterPro"/>
</dbReference>
<dbReference type="AlphaFoldDB" id="A0A930UW37"/>
<evidence type="ECO:0000259" key="6">
    <source>
        <dbReference type="Pfam" id="PF01061"/>
    </source>
</evidence>
<keyword evidence="2 5" id="KW-0812">Transmembrane</keyword>
<evidence type="ECO:0000313" key="8">
    <source>
        <dbReference type="Proteomes" id="UP000656804"/>
    </source>
</evidence>
<evidence type="ECO:0000256" key="2">
    <source>
        <dbReference type="ARBA" id="ARBA00022692"/>
    </source>
</evidence>
<name>A0A930UW37_9ACTN</name>
<reference evidence="7" key="1">
    <citation type="submission" date="2020-11" db="EMBL/GenBank/DDBJ databases">
        <title>Nocardioides sp. CBS4Y-1, whole genome shotgun sequence.</title>
        <authorList>
            <person name="Tuo L."/>
        </authorList>
    </citation>
    <scope>NUCLEOTIDE SEQUENCE</scope>
    <source>
        <strain evidence="7">CBS4Y-1</strain>
    </source>
</reference>
<feature type="domain" description="ABC-2 type transporter transmembrane" evidence="6">
    <location>
        <begin position="3"/>
        <end position="180"/>
    </location>
</feature>
<dbReference type="InterPro" id="IPR013525">
    <property type="entry name" value="ABC2_TM"/>
</dbReference>
<comment type="subcellular location">
    <subcellularLocation>
        <location evidence="1">Membrane</location>
        <topology evidence="1">Multi-pass membrane protein</topology>
    </subcellularLocation>
</comment>
<dbReference type="GO" id="GO:0016020">
    <property type="term" value="C:membrane"/>
    <property type="evidence" value="ECO:0007669"/>
    <property type="project" value="UniProtKB-SubCell"/>
</dbReference>
<proteinExistence type="predicted"/>
<accession>A0A930UW37</accession>
<dbReference type="EMBL" id="JADIVZ010000003">
    <property type="protein sequence ID" value="MBF4161938.1"/>
    <property type="molecule type" value="Genomic_DNA"/>
</dbReference>
<keyword evidence="3 5" id="KW-1133">Transmembrane helix</keyword>